<evidence type="ECO:0000256" key="3">
    <source>
        <dbReference type="ARBA" id="ARBA00022964"/>
    </source>
</evidence>
<evidence type="ECO:0000313" key="7">
    <source>
        <dbReference type="Proteomes" id="UP000195402"/>
    </source>
</evidence>
<keyword evidence="3" id="KW-0223">Dioxygenase</keyword>
<dbReference type="InterPro" id="IPR004294">
    <property type="entry name" value="Carotenoid_Oase"/>
</dbReference>
<evidence type="ECO:0000256" key="5">
    <source>
        <dbReference type="PIRSR" id="PIRSR604294-1"/>
    </source>
</evidence>
<accession>A0A200PY41</accession>
<dbReference type="OrthoDB" id="1069523at2759"/>
<keyword evidence="3" id="KW-0560">Oxidoreductase</keyword>
<keyword evidence="2 5" id="KW-0479">Metal-binding</keyword>
<organism evidence="6 7">
    <name type="scientific">Macleaya cordata</name>
    <name type="common">Five-seeded plume-poppy</name>
    <name type="synonym">Bocconia cordata</name>
    <dbReference type="NCBI Taxonomy" id="56857"/>
    <lineage>
        <taxon>Eukaryota</taxon>
        <taxon>Viridiplantae</taxon>
        <taxon>Streptophyta</taxon>
        <taxon>Embryophyta</taxon>
        <taxon>Tracheophyta</taxon>
        <taxon>Spermatophyta</taxon>
        <taxon>Magnoliopsida</taxon>
        <taxon>Ranunculales</taxon>
        <taxon>Papaveraceae</taxon>
        <taxon>Papaveroideae</taxon>
        <taxon>Macleaya</taxon>
    </lineage>
</organism>
<dbReference type="GO" id="GO:0016121">
    <property type="term" value="P:carotene catabolic process"/>
    <property type="evidence" value="ECO:0007669"/>
    <property type="project" value="TreeGrafter"/>
</dbReference>
<dbReference type="FunCoup" id="A0A200PY41">
    <property type="interactions" value="23"/>
</dbReference>
<comment type="similarity">
    <text evidence="1">Belongs to the carotenoid oxygenase family.</text>
</comment>
<keyword evidence="4 5" id="KW-0408">Iron</keyword>
<dbReference type="Pfam" id="PF03055">
    <property type="entry name" value="RPE65"/>
    <property type="match status" value="1"/>
</dbReference>
<dbReference type="OMA" id="PYEVDPR"/>
<evidence type="ECO:0000313" key="6">
    <source>
        <dbReference type="EMBL" id="OVA03140.1"/>
    </source>
</evidence>
<dbReference type="GO" id="GO:0046872">
    <property type="term" value="F:metal ion binding"/>
    <property type="evidence" value="ECO:0007669"/>
    <property type="project" value="UniProtKB-KW"/>
</dbReference>
<evidence type="ECO:0000256" key="2">
    <source>
        <dbReference type="ARBA" id="ARBA00022723"/>
    </source>
</evidence>
<feature type="binding site" evidence="5">
    <location>
        <position position="178"/>
    </location>
    <ligand>
        <name>Fe cation</name>
        <dbReference type="ChEBI" id="CHEBI:24875"/>
        <note>catalytic</note>
    </ligand>
</feature>
<feature type="binding site" evidence="5">
    <location>
        <position position="259"/>
    </location>
    <ligand>
        <name>Fe cation</name>
        <dbReference type="ChEBI" id="CHEBI:24875"/>
        <note>catalytic</note>
    </ligand>
</feature>
<dbReference type="STRING" id="56857.A0A200PY41"/>
<name>A0A200PY41_MACCD</name>
<proteinExistence type="inferred from homology"/>
<dbReference type="GO" id="GO:0009570">
    <property type="term" value="C:chloroplast stroma"/>
    <property type="evidence" value="ECO:0007669"/>
    <property type="project" value="TreeGrafter"/>
</dbReference>
<protein>
    <submittedName>
        <fullName evidence="6">Carotenoid oxygenase</fullName>
    </submittedName>
</protein>
<dbReference type="PANTHER" id="PTHR10543:SF37">
    <property type="entry name" value="CAROTENOID CLEAVAGE DIOXYGENASE 7, CHLOROPLASTIC"/>
    <property type="match status" value="1"/>
</dbReference>
<gene>
    <name evidence="6" type="ORF">BVC80_8383g4</name>
</gene>
<dbReference type="InParanoid" id="A0A200PY41"/>
<comment type="cofactor">
    <cofactor evidence="5">
        <name>Fe(2+)</name>
        <dbReference type="ChEBI" id="CHEBI:29033"/>
    </cofactor>
    <text evidence="5">Binds 1 Fe(2+) ion per subunit.</text>
</comment>
<evidence type="ECO:0000256" key="1">
    <source>
        <dbReference type="ARBA" id="ARBA00006787"/>
    </source>
</evidence>
<comment type="caution">
    <text evidence="6">The sequence shown here is derived from an EMBL/GenBank/DDBJ whole genome shotgun (WGS) entry which is preliminary data.</text>
</comment>
<dbReference type="Proteomes" id="UP000195402">
    <property type="component" value="Unassembled WGS sequence"/>
</dbReference>
<feature type="binding site" evidence="5">
    <location>
        <position position="455"/>
    </location>
    <ligand>
        <name>Fe cation</name>
        <dbReference type="ChEBI" id="CHEBI:24875"/>
        <note>catalytic</note>
    </ligand>
</feature>
<sequence length="463" mass="52247">MEECDQETNSWRFTHRGPFSVLRGGKKIGNTKVMKNVANTSVVEWGGRLLCLWEGGDPYEIDIQSGTLDTVGRFDLMIDGTDDDERPLVVSGGTTGGFWDVAAGLLKPILQAGVFKMPPKRLLSHYKIDPRLDRLLTVSCNAEDMLLPRSSFTFYEFDSNFKLIQKQEFNIPEHLMIHDWAFTDTHYVLFGNRIKLDVTGSMLALCGVSPMISALSINPNKATSPIYLLPRFPPHDHDHDHHRDWRVPIEAPSQMWVLHVGNAFEQIDLQGNLELQIQAATCSYRWFNFHKMFGYDWKSGKLDPSFMNASDGDEDLLPHLVKQVSIKLKADGNYEKCSVEALNQWSRPSDFPAINPTFSGSKNSYIYAATCSSCRPSLPHFPFDTVAKLDFSNSSVSTWSVGVRRFIGEPIFVPKGINEEEEDDGYIIVIEIGKSDALIARLEVPKHLNFPLGFHGFWAADDH</sequence>
<dbReference type="GO" id="GO:0045549">
    <property type="term" value="F:9-cis-epoxycarotenoid dioxygenase activity"/>
    <property type="evidence" value="ECO:0007669"/>
    <property type="project" value="TreeGrafter"/>
</dbReference>
<dbReference type="PANTHER" id="PTHR10543">
    <property type="entry name" value="BETA-CAROTENE DIOXYGENASE"/>
    <property type="match status" value="1"/>
</dbReference>
<dbReference type="EMBL" id="MVGT01003825">
    <property type="protein sequence ID" value="OVA03140.1"/>
    <property type="molecule type" value="Genomic_DNA"/>
</dbReference>
<evidence type="ECO:0000256" key="4">
    <source>
        <dbReference type="ARBA" id="ARBA00023004"/>
    </source>
</evidence>
<dbReference type="AlphaFoldDB" id="A0A200PY41"/>
<reference evidence="6 7" key="1">
    <citation type="journal article" date="2017" name="Mol. Plant">
        <title>The Genome of Medicinal Plant Macleaya cordata Provides New Insights into Benzylisoquinoline Alkaloids Metabolism.</title>
        <authorList>
            <person name="Liu X."/>
            <person name="Liu Y."/>
            <person name="Huang P."/>
            <person name="Ma Y."/>
            <person name="Qing Z."/>
            <person name="Tang Q."/>
            <person name="Cao H."/>
            <person name="Cheng P."/>
            <person name="Zheng Y."/>
            <person name="Yuan Z."/>
            <person name="Zhou Y."/>
            <person name="Liu J."/>
            <person name="Tang Z."/>
            <person name="Zhuo Y."/>
            <person name="Zhang Y."/>
            <person name="Yu L."/>
            <person name="Huang J."/>
            <person name="Yang P."/>
            <person name="Peng Q."/>
            <person name="Zhang J."/>
            <person name="Jiang W."/>
            <person name="Zhang Z."/>
            <person name="Lin K."/>
            <person name="Ro D.K."/>
            <person name="Chen X."/>
            <person name="Xiong X."/>
            <person name="Shang Y."/>
            <person name="Huang S."/>
            <person name="Zeng J."/>
        </authorList>
    </citation>
    <scope>NUCLEOTIDE SEQUENCE [LARGE SCALE GENOMIC DNA]</scope>
    <source>
        <strain evidence="7">cv. BLH2017</strain>
        <tissue evidence="6">Root</tissue>
    </source>
</reference>
<keyword evidence="7" id="KW-1185">Reference proteome</keyword>